<organism evidence="1">
    <name type="scientific">marine sediment metagenome</name>
    <dbReference type="NCBI Taxonomy" id="412755"/>
    <lineage>
        <taxon>unclassified sequences</taxon>
        <taxon>metagenomes</taxon>
        <taxon>ecological metagenomes</taxon>
    </lineage>
</organism>
<accession>X0ZPV8</accession>
<evidence type="ECO:0000313" key="1">
    <source>
        <dbReference type="EMBL" id="GAG60082.1"/>
    </source>
</evidence>
<dbReference type="AlphaFoldDB" id="X0ZPV8"/>
<comment type="caution">
    <text evidence="1">The sequence shown here is derived from an EMBL/GenBank/DDBJ whole genome shotgun (WGS) entry which is preliminary data.</text>
</comment>
<dbReference type="Gene3D" id="2.60.120.620">
    <property type="entry name" value="q2cbj1_9rhob like domain"/>
    <property type="match status" value="1"/>
</dbReference>
<gene>
    <name evidence="1" type="ORF">S01H4_17239</name>
</gene>
<protein>
    <submittedName>
        <fullName evidence="1">Uncharacterized protein</fullName>
    </submittedName>
</protein>
<dbReference type="EMBL" id="BART01007587">
    <property type="protein sequence ID" value="GAG60082.1"/>
    <property type="molecule type" value="Genomic_DNA"/>
</dbReference>
<proteinExistence type="predicted"/>
<reference evidence="1" key="1">
    <citation type="journal article" date="2014" name="Front. Microbiol.">
        <title>High frequency of phylogenetically diverse reductive dehalogenase-homologous genes in deep subseafloor sedimentary metagenomes.</title>
        <authorList>
            <person name="Kawai M."/>
            <person name="Futagami T."/>
            <person name="Toyoda A."/>
            <person name="Takaki Y."/>
            <person name="Nishi S."/>
            <person name="Hori S."/>
            <person name="Arai W."/>
            <person name="Tsubouchi T."/>
            <person name="Morono Y."/>
            <person name="Uchiyama I."/>
            <person name="Ito T."/>
            <person name="Fujiyama A."/>
            <person name="Inagaki F."/>
            <person name="Takami H."/>
        </authorList>
    </citation>
    <scope>NUCLEOTIDE SEQUENCE</scope>
    <source>
        <strain evidence="1">Expedition CK06-06</strain>
    </source>
</reference>
<name>X0ZPV8_9ZZZZ</name>
<sequence>MGTSNLNFDFVFLGQSVLKYQVPLDIFSAINQIYEQNFHNLAPANKQLVGKIENEHSLFYNGQDQSKMKNHNILPRNVTDYFMMIFKHYLAFNKIRDYDTHLNSIWVNEMKQHEYNPAHIHRGMLFTGLSSVMILKMPSTFGKEYSNDAIPQNGRLQILGASNGQFAKIDYQHANHRTLLRDTLCIVQVQLMSFHQNQNDYH</sequence>